<organism evidence="2 3">
    <name type="scientific">Allorhodopirellula heiligendammensis</name>
    <dbReference type="NCBI Taxonomy" id="2714739"/>
    <lineage>
        <taxon>Bacteria</taxon>
        <taxon>Pseudomonadati</taxon>
        <taxon>Planctomycetota</taxon>
        <taxon>Planctomycetia</taxon>
        <taxon>Pirellulales</taxon>
        <taxon>Pirellulaceae</taxon>
        <taxon>Allorhodopirellula</taxon>
    </lineage>
</organism>
<dbReference type="InterPro" id="IPR043129">
    <property type="entry name" value="ATPase_NBD"/>
</dbReference>
<accession>A0A5C6C3Z5</accession>
<dbReference type="GO" id="GO:0016787">
    <property type="term" value="F:hydrolase activity"/>
    <property type="evidence" value="ECO:0007669"/>
    <property type="project" value="InterPro"/>
</dbReference>
<dbReference type="SUPFAM" id="SSF53067">
    <property type="entry name" value="Actin-like ATPase domain"/>
    <property type="match status" value="1"/>
</dbReference>
<dbReference type="Pfam" id="PF01968">
    <property type="entry name" value="Hydantoinase_A"/>
    <property type="match status" value="1"/>
</dbReference>
<gene>
    <name evidence="2" type="ORF">Poly21_09710</name>
</gene>
<dbReference type="AlphaFoldDB" id="A0A5C6C3Z5"/>
<keyword evidence="3" id="KW-1185">Reference proteome</keyword>
<sequence>MNMSFDANGTNPTMTETFEPVAGILGVDIGGANLKYATADGRCLDRTFAMWERSHELAAQLSADIRHFQGVRRLAVTMTGELADCFLSRHAGVNYIVDQVMQSLPTSTIESAEFYGTDGRFRDDLSARVNWEYVAASNWHALASCVGTRIATNALLIDIGSTTTDVIAICNGQVLTDSRTDFERLADQSLVYVGCRRTPVCALVSELIVNRQPVPVMNELFATIDDARIWTGTQAEEAGDLATADSQPRDRPHARARLARMIGLDADQISCEALDDVAAQVIDAASKQINAAVSRWARRLRDETGQPPVFILSGHGQDLLLAPEGIRVIDLRRELPAGVSRSAPAWAVAVLHRGKYPAS</sequence>
<name>A0A5C6C3Z5_9BACT</name>
<dbReference type="Gene3D" id="3.30.420.40">
    <property type="match status" value="1"/>
</dbReference>
<evidence type="ECO:0000259" key="1">
    <source>
        <dbReference type="Pfam" id="PF01968"/>
    </source>
</evidence>
<evidence type="ECO:0000313" key="3">
    <source>
        <dbReference type="Proteomes" id="UP000319908"/>
    </source>
</evidence>
<dbReference type="InterPro" id="IPR002756">
    <property type="entry name" value="MfnF"/>
</dbReference>
<reference evidence="2 3" key="1">
    <citation type="journal article" date="2020" name="Antonie Van Leeuwenhoek">
        <title>Rhodopirellula heiligendammensis sp. nov., Rhodopirellula pilleata sp. nov., and Rhodopirellula solitaria sp. nov. isolated from natural or artificial marine surfaces in Northern Germany and California, USA, and emended description of the genus Rhodopirellula.</title>
        <authorList>
            <person name="Kallscheuer N."/>
            <person name="Wiegand S."/>
            <person name="Jogler M."/>
            <person name="Boedeker C."/>
            <person name="Peeters S.H."/>
            <person name="Rast P."/>
            <person name="Heuer A."/>
            <person name="Jetten M.S.M."/>
            <person name="Rohde M."/>
            <person name="Jogler C."/>
        </authorList>
    </citation>
    <scope>NUCLEOTIDE SEQUENCE [LARGE SCALE GENOMIC DNA]</scope>
    <source>
        <strain evidence="2 3">Poly21</strain>
    </source>
</reference>
<dbReference type="EMBL" id="SJPU01000001">
    <property type="protein sequence ID" value="TWU18805.1"/>
    <property type="molecule type" value="Genomic_DNA"/>
</dbReference>
<dbReference type="InterPro" id="IPR002821">
    <property type="entry name" value="Hydantoinase_A"/>
</dbReference>
<comment type="caution">
    <text evidence="2">The sequence shown here is derived from an EMBL/GenBank/DDBJ whole genome shotgun (WGS) entry which is preliminary data.</text>
</comment>
<dbReference type="Proteomes" id="UP000319908">
    <property type="component" value="Unassembled WGS sequence"/>
</dbReference>
<evidence type="ECO:0000313" key="2">
    <source>
        <dbReference type="EMBL" id="TWU18805.1"/>
    </source>
</evidence>
<dbReference type="NCBIfam" id="TIGR03123">
    <property type="entry name" value="one_C_unchar_1"/>
    <property type="match status" value="1"/>
</dbReference>
<protein>
    <submittedName>
        <fullName evidence="2">Hydantoinase/oxoprolinase</fullName>
    </submittedName>
</protein>
<feature type="domain" description="Hydantoinase A/oxoprolinase" evidence="1">
    <location>
        <begin position="74"/>
        <end position="318"/>
    </location>
</feature>
<dbReference type="Gene3D" id="3.30.420.190">
    <property type="entry name" value="conserved archaeal protein q6m145"/>
    <property type="match status" value="1"/>
</dbReference>
<proteinExistence type="predicted"/>